<evidence type="ECO:0000313" key="1">
    <source>
        <dbReference type="EMBL" id="JAH20211.1"/>
    </source>
</evidence>
<dbReference type="EMBL" id="GBXM01088366">
    <property type="protein sequence ID" value="JAH20211.1"/>
    <property type="molecule type" value="Transcribed_RNA"/>
</dbReference>
<dbReference type="AlphaFoldDB" id="A0A0E9QTB4"/>
<protein>
    <submittedName>
        <fullName evidence="1">Uncharacterized protein</fullName>
    </submittedName>
</protein>
<proteinExistence type="predicted"/>
<accession>A0A0E9QTB4</accession>
<reference evidence="1" key="1">
    <citation type="submission" date="2014-11" db="EMBL/GenBank/DDBJ databases">
        <authorList>
            <person name="Amaro Gonzalez C."/>
        </authorList>
    </citation>
    <scope>NUCLEOTIDE SEQUENCE</scope>
</reference>
<name>A0A0E9QTB4_ANGAN</name>
<reference evidence="1" key="2">
    <citation type="journal article" date="2015" name="Fish Shellfish Immunol.">
        <title>Early steps in the European eel (Anguilla anguilla)-Vibrio vulnificus interaction in the gills: Role of the RtxA13 toxin.</title>
        <authorList>
            <person name="Callol A."/>
            <person name="Pajuelo D."/>
            <person name="Ebbesson L."/>
            <person name="Teles M."/>
            <person name="MacKenzie S."/>
            <person name="Amaro C."/>
        </authorList>
    </citation>
    <scope>NUCLEOTIDE SEQUENCE</scope>
</reference>
<organism evidence="1">
    <name type="scientific">Anguilla anguilla</name>
    <name type="common">European freshwater eel</name>
    <name type="synonym">Muraena anguilla</name>
    <dbReference type="NCBI Taxonomy" id="7936"/>
    <lineage>
        <taxon>Eukaryota</taxon>
        <taxon>Metazoa</taxon>
        <taxon>Chordata</taxon>
        <taxon>Craniata</taxon>
        <taxon>Vertebrata</taxon>
        <taxon>Euteleostomi</taxon>
        <taxon>Actinopterygii</taxon>
        <taxon>Neopterygii</taxon>
        <taxon>Teleostei</taxon>
        <taxon>Anguilliformes</taxon>
        <taxon>Anguillidae</taxon>
        <taxon>Anguilla</taxon>
    </lineage>
</organism>
<sequence>MDTPTCAIKAAWGTIIPNGCSPPTPAFSPEILKIALGFSLVMNPSSCHTCPAEASGKEKYTAPPIPAGTARCRA</sequence>